<dbReference type="EMBL" id="VSRR010000465">
    <property type="protein sequence ID" value="MPC15946.1"/>
    <property type="molecule type" value="Genomic_DNA"/>
</dbReference>
<proteinExistence type="predicted"/>
<comment type="caution">
    <text evidence="1">The sequence shown here is derived from an EMBL/GenBank/DDBJ whole genome shotgun (WGS) entry which is preliminary data.</text>
</comment>
<reference evidence="1 2" key="1">
    <citation type="submission" date="2019-05" db="EMBL/GenBank/DDBJ databases">
        <title>Another draft genome of Portunus trituberculatus and its Hox gene families provides insights of decapod evolution.</title>
        <authorList>
            <person name="Jeong J.-H."/>
            <person name="Song I."/>
            <person name="Kim S."/>
            <person name="Choi T."/>
            <person name="Kim D."/>
            <person name="Ryu S."/>
            <person name="Kim W."/>
        </authorList>
    </citation>
    <scope>NUCLEOTIDE SEQUENCE [LARGE SCALE GENOMIC DNA]</scope>
    <source>
        <tissue evidence="1">Muscle</tissue>
    </source>
</reference>
<dbReference type="Proteomes" id="UP000324222">
    <property type="component" value="Unassembled WGS sequence"/>
</dbReference>
<sequence length="88" mass="10055">MARHHPRLHLTPTPLPTPTPQPLMEGLFYFKVVRRILKRFRVLSRNFHRAPVEVLRILKKCRGQQQVVGAVAVGPLRGARVTRVGTTK</sequence>
<name>A0A5B7D521_PORTR</name>
<protein>
    <submittedName>
        <fullName evidence="1">Uncharacterized protein</fullName>
    </submittedName>
</protein>
<gene>
    <name evidence="1" type="ORF">E2C01_008751</name>
</gene>
<organism evidence="1 2">
    <name type="scientific">Portunus trituberculatus</name>
    <name type="common">Swimming crab</name>
    <name type="synonym">Neptunus trituberculatus</name>
    <dbReference type="NCBI Taxonomy" id="210409"/>
    <lineage>
        <taxon>Eukaryota</taxon>
        <taxon>Metazoa</taxon>
        <taxon>Ecdysozoa</taxon>
        <taxon>Arthropoda</taxon>
        <taxon>Crustacea</taxon>
        <taxon>Multicrustacea</taxon>
        <taxon>Malacostraca</taxon>
        <taxon>Eumalacostraca</taxon>
        <taxon>Eucarida</taxon>
        <taxon>Decapoda</taxon>
        <taxon>Pleocyemata</taxon>
        <taxon>Brachyura</taxon>
        <taxon>Eubrachyura</taxon>
        <taxon>Portunoidea</taxon>
        <taxon>Portunidae</taxon>
        <taxon>Portuninae</taxon>
        <taxon>Portunus</taxon>
    </lineage>
</organism>
<evidence type="ECO:0000313" key="1">
    <source>
        <dbReference type="EMBL" id="MPC15946.1"/>
    </source>
</evidence>
<dbReference type="AlphaFoldDB" id="A0A5B7D521"/>
<keyword evidence="2" id="KW-1185">Reference proteome</keyword>
<evidence type="ECO:0000313" key="2">
    <source>
        <dbReference type="Proteomes" id="UP000324222"/>
    </source>
</evidence>
<accession>A0A5B7D521</accession>